<dbReference type="RefSeq" id="WP_006440082.1">
    <property type="nucleotide sequence ID" value="NZ_DS995356.1"/>
</dbReference>
<feature type="compositionally biased region" description="Polar residues" evidence="1">
    <location>
        <begin position="175"/>
        <end position="185"/>
    </location>
</feature>
<evidence type="ECO:0000313" key="2">
    <source>
        <dbReference type="EMBL" id="EEA85230.1"/>
    </source>
</evidence>
<organism evidence="2 3">
    <name type="scientific">Peptacetobacter hiranonis (strain DSM 13275 / JCM 10541 / KCTC 15199 / TO-931)</name>
    <name type="common">Clostridium hiranonis</name>
    <dbReference type="NCBI Taxonomy" id="500633"/>
    <lineage>
        <taxon>Bacteria</taxon>
        <taxon>Bacillati</taxon>
        <taxon>Bacillota</taxon>
        <taxon>Clostridia</taxon>
        <taxon>Peptostreptococcales</taxon>
        <taxon>Peptostreptococcaceae</taxon>
        <taxon>Peptacetobacter</taxon>
    </lineage>
</organism>
<dbReference type="STRING" id="500633.CLOHIR_01164"/>
<sequence>MLNKKRFKINKFKRRFGSASIMAIMVLTLLTLSCMSLQKRLIDYGKSEWIDVQSENLLRKSEGAMIITQEKIVEATQRLYDISPYRDDFKNRIESFEYRKQYVSEIESLSDVNMENVKIDVKKDDISEDGSSLYKFWVNVTAYENEYNMKRNLELCVTMKNLRKDRPIKEDNENNIEQGNGSAPNESPDGNVEEQLPEIEPEEDIVENINARDALIFRVVRE</sequence>
<dbReference type="AlphaFoldDB" id="B6FZ60"/>
<comment type="caution">
    <text evidence="2">The sequence shown here is derived from an EMBL/GenBank/DDBJ whole genome shotgun (WGS) entry which is preliminary data.</text>
</comment>
<dbReference type="HOGENOM" id="CLU_1243536_0_0_9"/>
<evidence type="ECO:0000256" key="1">
    <source>
        <dbReference type="SAM" id="MobiDB-lite"/>
    </source>
</evidence>
<dbReference type="EMBL" id="ABWP01000048">
    <property type="protein sequence ID" value="EEA85230.1"/>
    <property type="molecule type" value="Genomic_DNA"/>
</dbReference>
<dbReference type="PROSITE" id="PS51257">
    <property type="entry name" value="PROKAR_LIPOPROTEIN"/>
    <property type="match status" value="1"/>
</dbReference>
<proteinExistence type="predicted"/>
<feature type="compositionally biased region" description="Acidic residues" evidence="1">
    <location>
        <begin position="191"/>
        <end position="204"/>
    </location>
</feature>
<reference evidence="2 3" key="2">
    <citation type="submission" date="2008-10" db="EMBL/GenBank/DDBJ databases">
        <title>Draft genome sequence of Clostridium hiranonis (DSM 13275).</title>
        <authorList>
            <person name="Sudarsanam P."/>
            <person name="Ley R."/>
            <person name="Guruge J."/>
            <person name="Turnbaugh P.J."/>
            <person name="Mahowald M."/>
            <person name="Liep D."/>
            <person name="Gordon J."/>
        </authorList>
    </citation>
    <scope>NUCLEOTIDE SEQUENCE [LARGE SCALE GENOMIC DNA]</scope>
    <source>
        <strain evidence="2 3">DSM 13275</strain>
    </source>
</reference>
<accession>B6FZ60</accession>
<keyword evidence="3" id="KW-1185">Reference proteome</keyword>
<protein>
    <submittedName>
        <fullName evidence="2">Uncharacterized protein</fullName>
    </submittedName>
</protein>
<dbReference type="Proteomes" id="UP000003178">
    <property type="component" value="Unassembled WGS sequence"/>
</dbReference>
<reference evidence="2 3" key="1">
    <citation type="submission" date="2008-09" db="EMBL/GenBank/DDBJ databases">
        <authorList>
            <person name="Fulton L."/>
            <person name="Clifton S."/>
            <person name="Fulton B."/>
            <person name="Xu J."/>
            <person name="Minx P."/>
            <person name="Pepin K.H."/>
            <person name="Johnson M."/>
            <person name="Thiruvilangam P."/>
            <person name="Bhonagiri V."/>
            <person name="Nash W.E."/>
            <person name="Mardis E.R."/>
            <person name="Wilson R.K."/>
        </authorList>
    </citation>
    <scope>NUCLEOTIDE SEQUENCE [LARGE SCALE GENOMIC DNA]</scope>
    <source>
        <strain evidence="2 3">DSM 13275</strain>
    </source>
</reference>
<feature type="region of interest" description="Disordered" evidence="1">
    <location>
        <begin position="166"/>
        <end position="204"/>
    </location>
</feature>
<evidence type="ECO:0000313" key="3">
    <source>
        <dbReference type="Proteomes" id="UP000003178"/>
    </source>
</evidence>
<name>B6FZ60_PEPHT</name>
<gene>
    <name evidence="2" type="ORF">CLOHIR_01164</name>
</gene>